<organism evidence="6 7">
    <name type="scientific">Sodaliphilus pleomorphus</name>
    <dbReference type="NCBI Taxonomy" id="2606626"/>
    <lineage>
        <taxon>Bacteria</taxon>
        <taxon>Pseudomonadati</taxon>
        <taxon>Bacteroidota</taxon>
        <taxon>Bacteroidia</taxon>
        <taxon>Bacteroidales</taxon>
        <taxon>Muribaculaceae</taxon>
        <taxon>Sodaliphilus</taxon>
    </lineage>
</organism>
<dbReference type="InterPro" id="IPR027417">
    <property type="entry name" value="P-loop_NTPase"/>
</dbReference>
<dbReference type="GO" id="GO:0016887">
    <property type="term" value="F:ATP hydrolysis activity"/>
    <property type="evidence" value="ECO:0007669"/>
    <property type="project" value="InterPro"/>
</dbReference>
<dbReference type="InterPro" id="IPR000641">
    <property type="entry name" value="CbxX/CfxQ"/>
</dbReference>
<dbReference type="InterPro" id="IPR041627">
    <property type="entry name" value="AAA_lid_6"/>
</dbReference>
<dbReference type="SMART" id="SM00382">
    <property type="entry name" value="AAA"/>
    <property type="match status" value="1"/>
</dbReference>
<protein>
    <submittedName>
        <fullName evidence="6">AAA family ATPase</fullName>
    </submittedName>
</protein>
<dbReference type="GO" id="GO:0005524">
    <property type="term" value="F:ATP binding"/>
    <property type="evidence" value="ECO:0007669"/>
    <property type="project" value="UniProtKB-KW"/>
</dbReference>
<feature type="region of interest" description="Disordered" evidence="4">
    <location>
        <begin position="158"/>
        <end position="184"/>
    </location>
</feature>
<dbReference type="Pfam" id="PF00004">
    <property type="entry name" value="AAA"/>
    <property type="match status" value="1"/>
</dbReference>
<gene>
    <name evidence="6" type="ORF">FYJ29_11830</name>
</gene>
<evidence type="ECO:0000313" key="6">
    <source>
        <dbReference type="EMBL" id="MSS18438.1"/>
    </source>
</evidence>
<dbReference type="SUPFAM" id="SSF52540">
    <property type="entry name" value="P-loop containing nucleoside triphosphate hydrolases"/>
    <property type="match status" value="1"/>
</dbReference>
<dbReference type="InterPro" id="IPR050773">
    <property type="entry name" value="CbxX/CfxQ_RuBisCO_ESX"/>
</dbReference>
<feature type="domain" description="AAA+ ATPase" evidence="5">
    <location>
        <begin position="226"/>
        <end position="362"/>
    </location>
</feature>
<evidence type="ECO:0000259" key="5">
    <source>
        <dbReference type="SMART" id="SM00382"/>
    </source>
</evidence>
<reference evidence="6 7" key="1">
    <citation type="submission" date="2019-08" db="EMBL/GenBank/DDBJ databases">
        <title>In-depth cultivation of the pig gut microbiome towards novel bacterial diversity and tailored functional studies.</title>
        <authorList>
            <person name="Wylensek D."/>
            <person name="Hitch T.C.A."/>
            <person name="Clavel T."/>
        </authorList>
    </citation>
    <scope>NUCLEOTIDE SEQUENCE [LARGE SCALE GENOMIC DNA]</scope>
    <source>
        <strain evidence="6 7">Oil-RF-744-WCA-WT-10</strain>
    </source>
</reference>
<comment type="similarity">
    <text evidence="1">Belongs to the CbxX/CfxQ family.</text>
</comment>
<evidence type="ECO:0000256" key="4">
    <source>
        <dbReference type="SAM" id="MobiDB-lite"/>
    </source>
</evidence>
<name>A0A6L5XG43_9BACT</name>
<dbReference type="PANTHER" id="PTHR43392:SF2">
    <property type="entry name" value="AAA-TYPE ATPASE FAMILY PROTEIN _ ANKYRIN REPEAT FAMILY PROTEIN"/>
    <property type="match status" value="1"/>
</dbReference>
<keyword evidence="2" id="KW-0547">Nucleotide-binding</keyword>
<comment type="caution">
    <text evidence="6">The sequence shown here is derived from an EMBL/GenBank/DDBJ whole genome shotgun (WGS) entry which is preliminary data.</text>
</comment>
<dbReference type="EMBL" id="VULT01000021">
    <property type="protein sequence ID" value="MSS18438.1"/>
    <property type="molecule type" value="Genomic_DNA"/>
</dbReference>
<keyword evidence="3" id="KW-0067">ATP-binding</keyword>
<dbReference type="Pfam" id="PF17866">
    <property type="entry name" value="AAA_lid_6"/>
    <property type="match status" value="1"/>
</dbReference>
<dbReference type="InterPro" id="IPR003593">
    <property type="entry name" value="AAA+_ATPase"/>
</dbReference>
<evidence type="ECO:0000256" key="1">
    <source>
        <dbReference type="ARBA" id="ARBA00010378"/>
    </source>
</evidence>
<dbReference type="Gene3D" id="1.10.8.60">
    <property type="match status" value="1"/>
</dbReference>
<evidence type="ECO:0000313" key="7">
    <source>
        <dbReference type="Proteomes" id="UP000483362"/>
    </source>
</evidence>
<dbReference type="AlphaFoldDB" id="A0A6L5XG43"/>
<evidence type="ECO:0000256" key="3">
    <source>
        <dbReference type="ARBA" id="ARBA00022840"/>
    </source>
</evidence>
<accession>A0A6L5XG43</accession>
<proteinExistence type="inferred from homology"/>
<dbReference type="Proteomes" id="UP000483362">
    <property type="component" value="Unassembled WGS sequence"/>
</dbReference>
<dbReference type="PRINTS" id="PR00819">
    <property type="entry name" value="CBXCFQXSUPER"/>
</dbReference>
<sequence>MMIVKDLLRCLARMGHPVEKLTTSMQPVEFDYTQPEAQALYAVLSLLLRKNNSFDALREEIFSANDLASPDPYTPEIRKTVEQSLPVYMQATVGVTVDGVDDFGLVLLLWHFDRASYLPQVRQLYLDFCQVIASVDASVDTDEKAIIKELHEAIASKSLPCLPGEEPQPAAQPSGGATAADSAPDPMQQLDSLVGLKQVKSQLKSLTDFLAVNKQRHKSGLKVAPVSYHCVFTGNPGTGKTTVARILACIYKQLGILEKGQLVETDRSGLVAEYVGQTAVKTNKIIDKALGGVLFIDEAYTLAQGGDNDYGREAIATLLKRMEDDRDRLVVVLAGYPGEIEHFIDSNPGLRSRFNRYVRFEDYTEGELYQIFVQQARNFDYRLSPDAETALHELLVRALDRRTKDFGNARYVRNLFEKVIENQAVRLSHCSHIDAPDLALITARDFQVEE</sequence>
<dbReference type="InterPro" id="IPR003959">
    <property type="entry name" value="ATPase_AAA_core"/>
</dbReference>
<dbReference type="Gene3D" id="3.40.50.300">
    <property type="entry name" value="P-loop containing nucleotide triphosphate hydrolases"/>
    <property type="match status" value="1"/>
</dbReference>
<dbReference type="FunFam" id="3.40.50.300:FF:000216">
    <property type="entry name" value="Type VII secretion ATPase EccA"/>
    <property type="match status" value="1"/>
</dbReference>
<dbReference type="PANTHER" id="PTHR43392">
    <property type="entry name" value="AAA-TYPE ATPASE FAMILY PROTEIN / ANKYRIN REPEAT FAMILY PROTEIN"/>
    <property type="match status" value="1"/>
</dbReference>
<keyword evidence="7" id="KW-1185">Reference proteome</keyword>
<evidence type="ECO:0000256" key="2">
    <source>
        <dbReference type="ARBA" id="ARBA00022741"/>
    </source>
</evidence>